<evidence type="ECO:0000256" key="9">
    <source>
        <dbReference type="SAM" id="MobiDB-lite"/>
    </source>
</evidence>
<dbReference type="GO" id="GO:0008311">
    <property type="term" value="F:double-stranded DNA 3'-5' DNA exonuclease activity"/>
    <property type="evidence" value="ECO:0007669"/>
    <property type="project" value="UniProtKB-EC"/>
</dbReference>
<evidence type="ECO:0000259" key="10">
    <source>
        <dbReference type="Pfam" id="PF03372"/>
    </source>
</evidence>
<gene>
    <name evidence="11" type="ORF">MCOR_38543</name>
</gene>
<dbReference type="CDD" id="cd09076">
    <property type="entry name" value="L1-EN"/>
    <property type="match status" value="1"/>
</dbReference>
<proteinExistence type="inferred from homology"/>
<evidence type="ECO:0000256" key="2">
    <source>
        <dbReference type="ARBA" id="ARBA00001946"/>
    </source>
</evidence>
<keyword evidence="8" id="KW-0175">Coiled coil</keyword>
<evidence type="ECO:0000256" key="4">
    <source>
        <dbReference type="ARBA" id="ARBA00012115"/>
    </source>
</evidence>
<reference evidence="11 12" key="1">
    <citation type="submission" date="2020-06" db="EMBL/GenBank/DDBJ databases">
        <authorList>
            <person name="Li R."/>
            <person name="Bekaert M."/>
        </authorList>
    </citation>
    <scope>NUCLEOTIDE SEQUENCE [LARGE SCALE GENOMIC DNA]</scope>
    <source>
        <strain evidence="12">wild</strain>
    </source>
</reference>
<dbReference type="InterPro" id="IPR036691">
    <property type="entry name" value="Endo/exonu/phosph_ase_sf"/>
</dbReference>
<accession>A0A6J8D7V4</accession>
<evidence type="ECO:0000256" key="8">
    <source>
        <dbReference type="SAM" id="Coils"/>
    </source>
</evidence>
<dbReference type="SUPFAM" id="SSF56219">
    <property type="entry name" value="DNase I-like"/>
    <property type="match status" value="1"/>
</dbReference>
<dbReference type="OrthoDB" id="6073759at2759"/>
<dbReference type="Gene3D" id="3.60.10.10">
    <property type="entry name" value="Endonuclease/exonuclease/phosphatase"/>
    <property type="match status" value="1"/>
</dbReference>
<feature type="coiled-coil region" evidence="8">
    <location>
        <begin position="187"/>
        <end position="235"/>
    </location>
</feature>
<evidence type="ECO:0000256" key="3">
    <source>
        <dbReference type="ARBA" id="ARBA00007092"/>
    </source>
</evidence>
<dbReference type="GO" id="GO:0008081">
    <property type="term" value="F:phosphoric diester hydrolase activity"/>
    <property type="evidence" value="ECO:0007669"/>
    <property type="project" value="TreeGrafter"/>
</dbReference>
<keyword evidence="5" id="KW-0479">Metal-binding</keyword>
<dbReference type="EC" id="3.1.11.2" evidence="4"/>
<feature type="domain" description="Endonuclease/exonuclease/phosphatase" evidence="10">
    <location>
        <begin position="365"/>
        <end position="572"/>
    </location>
</feature>
<comment type="similarity">
    <text evidence="3">Belongs to the DNA repair enzymes AP/ExoA family.</text>
</comment>
<dbReference type="Proteomes" id="UP000507470">
    <property type="component" value="Unassembled WGS sequence"/>
</dbReference>
<dbReference type="PANTHER" id="PTHR22748:SF26">
    <property type="entry name" value="ENDONUCLEASE_EXONUCLEASE_PHOSPHATASE DOMAIN-CONTAINING PROTEIN"/>
    <property type="match status" value="1"/>
</dbReference>
<evidence type="ECO:0000256" key="7">
    <source>
        <dbReference type="ARBA" id="ARBA00022842"/>
    </source>
</evidence>
<dbReference type="Pfam" id="PF03372">
    <property type="entry name" value="Exo_endo_phos"/>
    <property type="match status" value="1"/>
</dbReference>
<evidence type="ECO:0000256" key="5">
    <source>
        <dbReference type="ARBA" id="ARBA00022723"/>
    </source>
</evidence>
<dbReference type="EMBL" id="CACVKT020007031">
    <property type="protein sequence ID" value="CAC5404793.1"/>
    <property type="molecule type" value="Genomic_DNA"/>
</dbReference>
<protein>
    <recommendedName>
        <fullName evidence="4">exodeoxyribonuclease III</fullName>
        <ecNumber evidence="4">3.1.11.2</ecNumber>
    </recommendedName>
</protein>
<dbReference type="InterPro" id="IPR005135">
    <property type="entry name" value="Endo/exonuclease/phosphatase"/>
</dbReference>
<dbReference type="AlphaFoldDB" id="A0A6J8D7V4"/>
<keyword evidence="6" id="KW-0378">Hydrolase</keyword>
<organism evidence="11 12">
    <name type="scientific">Mytilus coruscus</name>
    <name type="common">Sea mussel</name>
    <dbReference type="NCBI Taxonomy" id="42192"/>
    <lineage>
        <taxon>Eukaryota</taxon>
        <taxon>Metazoa</taxon>
        <taxon>Spiralia</taxon>
        <taxon>Lophotrochozoa</taxon>
        <taxon>Mollusca</taxon>
        <taxon>Bivalvia</taxon>
        <taxon>Autobranchia</taxon>
        <taxon>Pteriomorphia</taxon>
        <taxon>Mytilida</taxon>
        <taxon>Mytiloidea</taxon>
        <taxon>Mytilidae</taxon>
        <taxon>Mytilinae</taxon>
        <taxon>Mytilus</taxon>
    </lineage>
</organism>
<name>A0A6J8D7V4_MYTCO</name>
<feature type="region of interest" description="Disordered" evidence="9">
    <location>
        <begin position="1068"/>
        <end position="1097"/>
    </location>
</feature>
<evidence type="ECO:0000256" key="1">
    <source>
        <dbReference type="ARBA" id="ARBA00000493"/>
    </source>
</evidence>
<comment type="catalytic activity">
    <reaction evidence="1">
        <text>Exonucleolytic cleavage in the 3'- to 5'-direction to yield nucleoside 5'-phosphates.</text>
        <dbReference type="EC" id="3.1.11.2"/>
    </reaction>
</comment>
<keyword evidence="12" id="KW-1185">Reference proteome</keyword>
<feature type="compositionally biased region" description="Low complexity" evidence="9">
    <location>
        <begin position="1070"/>
        <end position="1088"/>
    </location>
</feature>
<dbReference type="InterPro" id="IPR004808">
    <property type="entry name" value="AP_endonuc_1"/>
</dbReference>
<dbReference type="GO" id="GO:0046872">
    <property type="term" value="F:metal ion binding"/>
    <property type="evidence" value="ECO:0007669"/>
    <property type="project" value="UniProtKB-KW"/>
</dbReference>
<evidence type="ECO:0000313" key="11">
    <source>
        <dbReference type="EMBL" id="CAC5404793.1"/>
    </source>
</evidence>
<dbReference type="PANTHER" id="PTHR22748">
    <property type="entry name" value="AP ENDONUCLEASE"/>
    <property type="match status" value="1"/>
</dbReference>
<evidence type="ECO:0000313" key="12">
    <source>
        <dbReference type="Proteomes" id="UP000507470"/>
    </source>
</evidence>
<evidence type="ECO:0000256" key="6">
    <source>
        <dbReference type="ARBA" id="ARBA00022801"/>
    </source>
</evidence>
<sequence>MITAYEQQDYIIMTIGILQGEVQINEGIHVLRTKKNIRKTGVEDKKKTTYVTGVEDIKNIRKTGVEDQKNIRKTGVEDHYSIKNKEGNKSVQSLLAPKKNQQITNQGNQPPKCDKRTFSDASEESLEGIDLMSIHSDLKDIKKSLQDTVKKSDLDNLVKQKDLKDLVTTIVSKLLSTLKESITEECNTKLRERTGKLKDEIDALNIDNNNFKERLRNKDRQIEELQEKVADCNLRSIDALKSANYNEQYSRKHNIRMVNFPEKRNENLRDVFVKIVKKDLNVEIEPSDVIAIHRIPGKEGNIKPLIAKVCNTELKIKIMRNKKGLKNDIKFHDDITQRNLGLLARLNTKAMLNNAWFYNCSVYVLSMNVRGIFSSKKKRLDICDWVRGKHASIVCFQETHSNEDIEKLWQDEWGNTCIFSHCNNKSAGVSVMFNKGLDFKIHDSKIDQKGRFIVLDLSLYEQRLTFVTVYGFNTDEPSLFSDILHNITCYTNTSILMCGDWNVVQDFQMDTYNILHNRNLNSRNKIEEISQTFEFLDPWRTCHPDDKKFTWRQTSPIKQSRLDYFLLSEDLFSLMKNTKIIPGYKTDHSAIVFTFSASLDKRGKGYWKFNSQLLRDTAYVEKVKMCIKDILSEFYLSDSIDDPFQVQFTCNDQFFLEVLKMKIRSLSITHSISKSKEEKKTTLKLEEDIQNLDVIMNTAPTEAVQTTLNDKKVELESMREQKIEGLLLRSRANWHENGEKCSQYFCKLEKRNCIKKTMVEMIGDQDGTWQNLLLAELKQLGGDRVFTLQKDKIKEISNCLNFIPISEYPVYMKWKLYGIQFIKDIVDSQNMQNVQLQTIPNPCLDTTPKSTIADMCTTDYATEEINNGGTTRDSVALRVMRQQDGCECKVTLHNQTSIYTLYMRKYDFKANAAPEQEACGLAIDIDYNIPNYLQLTKDPVKCTKGTDDRPISLSKNGILILRSRIINGTFTRGYCMQIYRRRRKGNKNKDNTEVQPDIDCIDYDSDGLKYNTLYKTSEQQDIIEGDYHTVDLEGKQNRTGIHTFDGDCSAVDGNCSSIDIVNMPAKDGSKTVSTIQSTSTTTPRSETQQTEEETSNNLKHVTPMADSNVQYAVVDKRGTSDKKVKHVTAPNDSNVEKKEIFTVFEAKISALNQAASKPDFKFKFGSNKKQCEFNDQVSKDIDILKAATSSDNRDFALKTVEKVQQDIAARNKTVKIGDKHGWETVSEYECNPLADNSDNEKNFYWLIV</sequence>
<comment type="cofactor">
    <cofactor evidence="2">
        <name>Mg(2+)</name>
        <dbReference type="ChEBI" id="CHEBI:18420"/>
    </cofactor>
</comment>
<dbReference type="GO" id="GO:0005634">
    <property type="term" value="C:nucleus"/>
    <property type="evidence" value="ECO:0007669"/>
    <property type="project" value="TreeGrafter"/>
</dbReference>
<dbReference type="GO" id="GO:0006284">
    <property type="term" value="P:base-excision repair"/>
    <property type="evidence" value="ECO:0007669"/>
    <property type="project" value="TreeGrafter"/>
</dbReference>
<keyword evidence="7" id="KW-0460">Magnesium</keyword>
<dbReference type="GO" id="GO:0003906">
    <property type="term" value="F:DNA-(apurinic or apyrimidinic site) endonuclease activity"/>
    <property type="evidence" value="ECO:0007669"/>
    <property type="project" value="TreeGrafter"/>
</dbReference>